<dbReference type="Pfam" id="PF12696">
    <property type="entry name" value="TraG-D_C"/>
    <property type="match status" value="1"/>
</dbReference>
<dbReference type="GO" id="GO:0005886">
    <property type="term" value="C:plasma membrane"/>
    <property type="evidence" value="ECO:0007669"/>
    <property type="project" value="UniProtKB-SubCell"/>
</dbReference>
<accession>B8HZ08</accession>
<dbReference type="KEGG" id="cyn:Cyan7425_5397"/>
<sequence>MVKPVLQIDPNDPHNWGAALDGLMQSKYAKPLVLVAVLGIVWLVLAYRGKPKLKDSAAWATRDHVRRCRYLVAKQNIIGGKDNVGLELGSNLPLYDAVTSLISIGAPKTGKSFSAVLSALYAHLKLNYPAILVDVQYPVQTEQMVCLARQLGYAAEDIHIFAPGCPESGIWNICEYAQGSHAANLAKMLNDNFATSGSQGGDRFFDPAGEALISAVLQLARTIPGLNDVVGAQAILGLSELPKRVRLNEDRIDPWVYRAFMQLLSTEKSEKTAASIAGIASNLFKRFTEQDIAPALVGQTSFPLFLDGAKLLILGVRSDLREVIMPIQMALLSLLVDINSVPTRKKPLQICFDELAAATYRSLPSRINENRKYGVYFNLAFQNLSQLEEKYGKNLTTAILGACGTQILFNPREQQTAELISKIVGTQKYRESQRSRSVSGGKVSNSTSSQVKERPLIPPHQVRMMGQGWAIILNAGFRARDGSSEYIPYRCKIRVFEEYKQLTRWSASQWTHARKVFIQRSPQRPVDPAYLKAGVKLAEAVLSLPSTADLERQIADEALSGY</sequence>
<evidence type="ECO:0000256" key="6">
    <source>
        <dbReference type="SAM" id="MobiDB-lite"/>
    </source>
</evidence>
<protein>
    <recommendedName>
        <fullName evidence="7">TraD/TraG TraM recognition site domain-containing protein</fullName>
    </recommendedName>
</protein>
<dbReference type="HOGENOM" id="CLU_026359_0_0_3"/>
<feature type="region of interest" description="Disordered" evidence="6">
    <location>
        <begin position="431"/>
        <end position="454"/>
    </location>
</feature>
<dbReference type="InterPro" id="IPR027417">
    <property type="entry name" value="P-loop_NTPase"/>
</dbReference>
<proteinExistence type="predicted"/>
<keyword evidence="4" id="KW-1133">Transmembrane helix</keyword>
<evidence type="ECO:0000256" key="1">
    <source>
        <dbReference type="ARBA" id="ARBA00004651"/>
    </source>
</evidence>
<feature type="compositionally biased region" description="Polar residues" evidence="6">
    <location>
        <begin position="435"/>
        <end position="450"/>
    </location>
</feature>
<evidence type="ECO:0000259" key="7">
    <source>
        <dbReference type="Pfam" id="PF12696"/>
    </source>
</evidence>
<dbReference type="InterPro" id="IPR032689">
    <property type="entry name" value="TraG-D_C"/>
</dbReference>
<comment type="subcellular location">
    <subcellularLocation>
        <location evidence="1">Cell membrane</location>
        <topology evidence="1">Multi-pass membrane protein</topology>
    </subcellularLocation>
</comment>
<evidence type="ECO:0000256" key="2">
    <source>
        <dbReference type="ARBA" id="ARBA00022475"/>
    </source>
</evidence>
<organism evidence="8">
    <name type="scientific">Cyanothece sp. (strain PCC 7425 / ATCC 29141)</name>
    <dbReference type="NCBI Taxonomy" id="395961"/>
    <lineage>
        <taxon>Bacteria</taxon>
        <taxon>Bacillati</taxon>
        <taxon>Cyanobacteriota</taxon>
        <taxon>Cyanophyceae</taxon>
        <taxon>Gomontiellales</taxon>
        <taxon>Cyanothecaceae</taxon>
        <taxon>Cyanothece</taxon>
    </lineage>
</organism>
<evidence type="ECO:0000256" key="5">
    <source>
        <dbReference type="ARBA" id="ARBA00023136"/>
    </source>
</evidence>
<dbReference type="CDD" id="cd01127">
    <property type="entry name" value="TrwB_TraG_TraD_VirD4"/>
    <property type="match status" value="1"/>
</dbReference>
<name>B8HZ08_CYAP4</name>
<dbReference type="EMBL" id="CP001345">
    <property type="protein sequence ID" value="ACL47656.1"/>
    <property type="molecule type" value="Genomic_DNA"/>
</dbReference>
<dbReference type="AlphaFoldDB" id="B8HZ08"/>
<dbReference type="InterPro" id="IPR051539">
    <property type="entry name" value="T4SS-coupling_protein"/>
</dbReference>
<keyword evidence="3" id="KW-0812">Transmembrane</keyword>
<feature type="domain" description="TraD/TraG TraM recognition site" evidence="7">
    <location>
        <begin position="347"/>
        <end position="465"/>
    </location>
</feature>
<keyword evidence="5" id="KW-0472">Membrane</keyword>
<evidence type="ECO:0000256" key="4">
    <source>
        <dbReference type="ARBA" id="ARBA00022989"/>
    </source>
</evidence>
<evidence type="ECO:0000313" key="8">
    <source>
        <dbReference type="EMBL" id="ACL47656.1"/>
    </source>
</evidence>
<dbReference type="PANTHER" id="PTHR37937">
    <property type="entry name" value="CONJUGATIVE TRANSFER: DNA TRANSPORT"/>
    <property type="match status" value="1"/>
</dbReference>
<dbReference type="SUPFAM" id="SSF52540">
    <property type="entry name" value="P-loop containing nucleoside triphosphate hydrolases"/>
    <property type="match status" value="1"/>
</dbReference>
<keyword evidence="2" id="KW-1003">Cell membrane</keyword>
<reference evidence="8" key="1">
    <citation type="submission" date="2009-01" db="EMBL/GenBank/DDBJ databases">
        <title>Complete sequence of plasmid1 Cyanothece sp. PCC 7425.</title>
        <authorList>
            <consortium name="US DOE Joint Genome Institute"/>
            <person name="Lucas S."/>
            <person name="Copeland A."/>
            <person name="Lapidus A."/>
            <person name="Glavina del Rio T."/>
            <person name="Dalin E."/>
            <person name="Tice H."/>
            <person name="Bruce D."/>
            <person name="Goodwin L."/>
            <person name="Pitluck S."/>
            <person name="Sims D."/>
            <person name="Meineke L."/>
            <person name="Brettin T."/>
            <person name="Detter J.C."/>
            <person name="Han C."/>
            <person name="Larimer F."/>
            <person name="Land M."/>
            <person name="Hauser L."/>
            <person name="Kyrpides N."/>
            <person name="Ovchinnikova G."/>
            <person name="Liberton M."/>
            <person name="Stoeckel J."/>
            <person name="Banerjee A."/>
            <person name="Singh A."/>
            <person name="Page L."/>
            <person name="Sato H."/>
            <person name="Zhao L."/>
            <person name="Sherman L."/>
            <person name="Pakrasi H."/>
            <person name="Richardson P."/>
        </authorList>
    </citation>
    <scope>NUCLEOTIDE SEQUENCE</scope>
    <source>
        <strain evidence="8">PCC 7425</strain>
        <plasmid evidence="8">pP742501</plasmid>
    </source>
</reference>
<keyword evidence="8" id="KW-0614">Plasmid</keyword>
<evidence type="ECO:0000256" key="3">
    <source>
        <dbReference type="ARBA" id="ARBA00022692"/>
    </source>
</evidence>
<gene>
    <name evidence="8" type="ordered locus">Cyan7425_5397</name>
</gene>
<geneLocation type="plasmid" evidence="8">
    <name>pP742501</name>
</geneLocation>
<dbReference type="PANTHER" id="PTHR37937:SF1">
    <property type="entry name" value="CONJUGATIVE TRANSFER: DNA TRANSPORT"/>
    <property type="match status" value="1"/>
</dbReference>
<dbReference type="Gene3D" id="3.40.50.300">
    <property type="entry name" value="P-loop containing nucleotide triphosphate hydrolases"/>
    <property type="match status" value="1"/>
</dbReference>